<dbReference type="Proteomes" id="UP000253498">
    <property type="component" value="Unassembled WGS sequence"/>
</dbReference>
<organism evidence="4 6">
    <name type="scientific">Enterococcus hirae</name>
    <dbReference type="NCBI Taxonomy" id="1354"/>
    <lineage>
        <taxon>Bacteria</taxon>
        <taxon>Bacillati</taxon>
        <taxon>Bacillota</taxon>
        <taxon>Bacilli</taxon>
        <taxon>Lactobacillales</taxon>
        <taxon>Enterococcaceae</taxon>
        <taxon>Enterococcus</taxon>
    </lineage>
</organism>
<dbReference type="AlphaFoldDB" id="A0A2A4DV29"/>
<keyword evidence="1" id="KW-1133">Transmembrane helix</keyword>
<dbReference type="InterPro" id="IPR025424">
    <property type="entry name" value="YrhK_domain"/>
</dbReference>
<evidence type="ECO:0000256" key="1">
    <source>
        <dbReference type="SAM" id="Phobius"/>
    </source>
</evidence>
<dbReference type="Proteomes" id="UP000352698">
    <property type="component" value="Unassembled WGS sequence"/>
</dbReference>
<dbReference type="Pfam" id="PF14145">
    <property type="entry name" value="YrhK"/>
    <property type="match status" value="1"/>
</dbReference>
<dbReference type="RefSeq" id="WP_010720999.1">
    <property type="nucleotide sequence ID" value="NZ_AP027299.1"/>
</dbReference>
<proteinExistence type="predicted"/>
<dbReference type="EMBL" id="LESJ01000008">
    <property type="protein sequence ID" value="RBT66635.1"/>
    <property type="molecule type" value="Genomic_DNA"/>
</dbReference>
<evidence type="ECO:0000313" key="3">
    <source>
        <dbReference type="EMBL" id="RBT66635.1"/>
    </source>
</evidence>
<feature type="transmembrane region" description="Helical" evidence="1">
    <location>
        <begin position="34"/>
        <end position="58"/>
    </location>
</feature>
<keyword evidence="1" id="KW-0472">Membrane</keyword>
<protein>
    <recommendedName>
        <fullName evidence="2">YrhK domain-containing protein</fullName>
    </recommendedName>
</protein>
<accession>A0A2A4DV29</accession>
<feature type="transmembrane region" description="Helical" evidence="1">
    <location>
        <begin position="64"/>
        <end position="82"/>
    </location>
</feature>
<dbReference type="EMBL" id="CABEEP010000001">
    <property type="protein sequence ID" value="VTQ69513.1"/>
    <property type="molecule type" value="Genomic_DNA"/>
</dbReference>
<evidence type="ECO:0000313" key="6">
    <source>
        <dbReference type="Proteomes" id="UP000352698"/>
    </source>
</evidence>
<keyword evidence="1" id="KW-0812">Transmembrane</keyword>
<evidence type="ECO:0000313" key="5">
    <source>
        <dbReference type="Proteomes" id="UP000253498"/>
    </source>
</evidence>
<name>A0A2A4DV29_ENTHR</name>
<evidence type="ECO:0000313" key="4">
    <source>
        <dbReference type="EMBL" id="VTQ69513.1"/>
    </source>
</evidence>
<comment type="caution">
    <text evidence="4">The sequence shown here is derived from an EMBL/GenBank/DDBJ whole genome shotgun (WGS) entry which is preliminary data.</text>
</comment>
<feature type="domain" description="YrhK" evidence="2">
    <location>
        <begin position="32"/>
        <end position="87"/>
    </location>
</feature>
<sequence>MPEIKRKSHEIDIGKEEDIEIAGQRFRLYFQNRYTLLSLAVDLLTGIFYIFGSVALLTDIPDRYSTYCYLVGAIFLTARPILKIVRNVFIYDEKKKQKKSEKKNE</sequence>
<evidence type="ECO:0000259" key="2">
    <source>
        <dbReference type="Pfam" id="PF14145"/>
    </source>
</evidence>
<reference evidence="3 5" key="1">
    <citation type="submission" date="2015-06" db="EMBL/GenBank/DDBJ databases">
        <title>The Genome Sequence of Enterococcus hirae 88EA1.</title>
        <authorList>
            <consortium name="The Broad Institute Genomics Platform"/>
            <consortium name="The Broad Institute Genome Sequencing Center for Infectious Disease"/>
            <person name="Earl A.M."/>
            <person name="Van Tyne D."/>
            <person name="Lebreton F."/>
            <person name="Saavedra J.T."/>
            <person name="Gilmore M.S."/>
            <person name="Manson McGuire A."/>
            <person name="Clock S."/>
            <person name="Crupain M."/>
            <person name="Rangan U."/>
            <person name="Young S."/>
            <person name="Abouelleil A."/>
            <person name="Cao P."/>
            <person name="Chapman S.B."/>
            <person name="Griggs A."/>
            <person name="Priest M."/>
            <person name="Shea T."/>
            <person name="Wortman J."/>
            <person name="Nusbaum C."/>
            <person name="Birren B."/>
        </authorList>
    </citation>
    <scope>NUCLEOTIDE SEQUENCE [LARGE SCALE GENOMIC DNA]</scope>
    <source>
        <strain evidence="3 5">88EA1</strain>
    </source>
</reference>
<reference evidence="4 6" key="2">
    <citation type="submission" date="2019-05" db="EMBL/GenBank/DDBJ databases">
        <authorList>
            <consortium name="Pathogen Informatics"/>
        </authorList>
    </citation>
    <scope>NUCLEOTIDE SEQUENCE [LARGE SCALE GENOMIC DNA]</scope>
    <source>
        <strain evidence="4 6">NCTC12204</strain>
    </source>
</reference>
<gene>
    <name evidence="3" type="ORF">EB03_02534</name>
    <name evidence="4" type="ORF">NCTC12204_02468</name>
</gene>